<name>A0A318GU95_9BURK</name>
<dbReference type="Pfam" id="PF04909">
    <property type="entry name" value="Amidohydro_2"/>
    <property type="match status" value="1"/>
</dbReference>
<evidence type="ECO:0000256" key="1">
    <source>
        <dbReference type="SAM" id="MobiDB-lite"/>
    </source>
</evidence>
<keyword evidence="4" id="KW-1185">Reference proteome</keyword>
<evidence type="ECO:0000259" key="2">
    <source>
        <dbReference type="Pfam" id="PF04909"/>
    </source>
</evidence>
<proteinExistence type="predicted"/>
<organism evidence="3 4">
    <name type="scientific">Sphaerotilus hippei</name>
    <dbReference type="NCBI Taxonomy" id="744406"/>
    <lineage>
        <taxon>Bacteria</taxon>
        <taxon>Pseudomonadati</taxon>
        <taxon>Pseudomonadota</taxon>
        <taxon>Betaproteobacteria</taxon>
        <taxon>Burkholderiales</taxon>
        <taxon>Sphaerotilaceae</taxon>
        <taxon>Sphaerotilus</taxon>
    </lineage>
</organism>
<dbReference type="EMBL" id="QJJS01000032">
    <property type="protein sequence ID" value="PXW91569.1"/>
    <property type="molecule type" value="Genomic_DNA"/>
</dbReference>
<feature type="compositionally biased region" description="Basic and acidic residues" evidence="1">
    <location>
        <begin position="7"/>
        <end position="18"/>
    </location>
</feature>
<keyword evidence="3" id="KW-0378">Hydrolase</keyword>
<dbReference type="InterPro" id="IPR032466">
    <property type="entry name" value="Metal_Hydrolase"/>
</dbReference>
<gene>
    <name evidence="3" type="ORF">C7444_13213</name>
</gene>
<comment type="caution">
    <text evidence="3">The sequence shown here is derived from an EMBL/GenBank/DDBJ whole genome shotgun (WGS) entry which is preliminary data.</text>
</comment>
<accession>A0A318GU95</accession>
<dbReference type="PANTHER" id="PTHR35563">
    <property type="entry name" value="BARREL METAL-DEPENDENT HYDROLASE, PUTATIVE (AFU_ORTHOLOGUE AFUA_1G16240)-RELATED"/>
    <property type="match status" value="1"/>
</dbReference>
<dbReference type="InterPro" id="IPR052358">
    <property type="entry name" value="Aro_Compnd_Degr_Hydrolases"/>
</dbReference>
<evidence type="ECO:0000313" key="3">
    <source>
        <dbReference type="EMBL" id="PXW91569.1"/>
    </source>
</evidence>
<dbReference type="SUPFAM" id="SSF51556">
    <property type="entry name" value="Metallo-dependent hydrolases"/>
    <property type="match status" value="1"/>
</dbReference>
<dbReference type="Gene3D" id="3.20.20.140">
    <property type="entry name" value="Metal-dependent hydrolases"/>
    <property type="match status" value="1"/>
</dbReference>
<feature type="domain" description="Amidohydrolase-related" evidence="2">
    <location>
        <begin position="26"/>
        <end position="290"/>
    </location>
</feature>
<dbReference type="GO" id="GO:0016787">
    <property type="term" value="F:hydrolase activity"/>
    <property type="evidence" value="ECO:0007669"/>
    <property type="project" value="UniProtKB-KW"/>
</dbReference>
<dbReference type="InterPro" id="IPR006680">
    <property type="entry name" value="Amidohydro-rel"/>
</dbReference>
<sequence>MMAMETGMEKDKDKDQREGPGVSPKVDCHVHVLDPQRFPYAADTFYRPEGGEIGTAVQLGHVLEAHGVRHALIVGPNSGYGLDNRCLLDALAQGAGRYKGIAVVPNDASGQQLQDLQAAGVVGVAFNVALQGVAFYRDIGPLLERLRELGLWAQVQVQADQLVELSPLLQDSGARLLFDHGGRPDPRAGLGQPGFATLLALAGTGRAVVKLSGHAKHSALPHPHDDLRPYVQALLEAYTPQSLVWASDWPFLRSPARIDYGPLQALLSRWLPDEAARRAIEWDTPRRLFGWTD</sequence>
<evidence type="ECO:0000313" key="4">
    <source>
        <dbReference type="Proteomes" id="UP000247811"/>
    </source>
</evidence>
<dbReference type="AlphaFoldDB" id="A0A318GU95"/>
<protein>
    <submittedName>
        <fullName evidence="3">Putative TIM-barrel fold metal-dependent hydrolase</fullName>
    </submittedName>
</protein>
<reference evidence="3 4" key="1">
    <citation type="submission" date="2018-05" db="EMBL/GenBank/DDBJ databases">
        <title>Genomic Encyclopedia of Type Strains, Phase IV (KMG-IV): sequencing the most valuable type-strain genomes for metagenomic binning, comparative biology and taxonomic classification.</title>
        <authorList>
            <person name="Goeker M."/>
        </authorList>
    </citation>
    <scope>NUCLEOTIDE SEQUENCE [LARGE SCALE GENOMIC DNA]</scope>
    <source>
        <strain evidence="3 4">DSM 566</strain>
    </source>
</reference>
<dbReference type="Proteomes" id="UP000247811">
    <property type="component" value="Unassembled WGS sequence"/>
</dbReference>
<dbReference type="PANTHER" id="PTHR35563:SF2">
    <property type="entry name" value="BARREL METAL-DEPENDENT HYDROLASE, PUTATIVE (AFU_ORTHOLOGUE AFUA_1G16240)-RELATED"/>
    <property type="match status" value="1"/>
</dbReference>
<feature type="region of interest" description="Disordered" evidence="1">
    <location>
        <begin position="1"/>
        <end position="26"/>
    </location>
</feature>